<evidence type="ECO:0000313" key="2">
    <source>
        <dbReference type="EMBL" id="KUF85474.1"/>
    </source>
</evidence>
<sequence>MAATYTSVDLAQHTQLPGSLSGFKREDEPVTPIHNDRHTKRPYYGKCQYKTGKCFNERTLKRNGEPHSLCEEHRIKQNLIQRRSDRKYQTVHAIRRRERSQRRKKQVSTTMAQQLFYEHHQQKALSTPVPQHHPINLPTVNENCATATPNVCEIVGLVQTIQVPQPPSAFELNDYFGVSSQLMTLYQPHGDCVEMTGAAWGSMLDGSIPTSVDNATLISPLDIPSCPDFPFMPIAPWSGKEQAWSNDDIEFLWALLLA</sequence>
<organism evidence="2 3">
    <name type="scientific">Phytophthora nicotianae</name>
    <name type="common">Potato buckeye rot agent</name>
    <name type="synonym">Phytophthora parasitica</name>
    <dbReference type="NCBI Taxonomy" id="4792"/>
    <lineage>
        <taxon>Eukaryota</taxon>
        <taxon>Sar</taxon>
        <taxon>Stramenopiles</taxon>
        <taxon>Oomycota</taxon>
        <taxon>Peronosporomycetes</taxon>
        <taxon>Peronosporales</taxon>
        <taxon>Peronosporaceae</taxon>
        <taxon>Phytophthora</taxon>
    </lineage>
</organism>
<feature type="region of interest" description="Disordered" evidence="1">
    <location>
        <begin position="16"/>
        <end position="41"/>
    </location>
</feature>
<gene>
    <name evidence="2" type="ORF">AM587_10000327</name>
</gene>
<reference evidence="2 3" key="1">
    <citation type="submission" date="2015-11" db="EMBL/GenBank/DDBJ databases">
        <title>Genomes and virulence difference between two physiological races of Phytophthora nicotianae.</title>
        <authorList>
            <person name="Liu H."/>
            <person name="Ma X."/>
            <person name="Yu H."/>
            <person name="Fang D."/>
            <person name="Li Y."/>
            <person name="Wang X."/>
            <person name="Wang W."/>
            <person name="Dong Y."/>
            <person name="Xiao B."/>
        </authorList>
    </citation>
    <scope>NUCLEOTIDE SEQUENCE [LARGE SCALE GENOMIC DNA]</scope>
    <source>
        <strain evidence="3">race 0</strain>
    </source>
</reference>
<name>A0A0W8CPD5_PHYNI</name>
<dbReference type="AlphaFoldDB" id="A0A0W8CPD5"/>
<protein>
    <submittedName>
        <fullName evidence="2">Uncharacterized protein</fullName>
    </submittedName>
</protein>
<dbReference type="EMBL" id="LNFO01002521">
    <property type="protein sequence ID" value="KUF85474.1"/>
    <property type="molecule type" value="Genomic_DNA"/>
</dbReference>
<evidence type="ECO:0000313" key="3">
    <source>
        <dbReference type="Proteomes" id="UP000052943"/>
    </source>
</evidence>
<dbReference type="Proteomes" id="UP000052943">
    <property type="component" value="Unassembled WGS sequence"/>
</dbReference>
<proteinExistence type="predicted"/>
<comment type="caution">
    <text evidence="2">The sequence shown here is derived from an EMBL/GenBank/DDBJ whole genome shotgun (WGS) entry which is preliminary data.</text>
</comment>
<evidence type="ECO:0000256" key="1">
    <source>
        <dbReference type="SAM" id="MobiDB-lite"/>
    </source>
</evidence>
<accession>A0A0W8CPD5</accession>